<name>A0ABP9KU24_9RHOB</name>
<organism evidence="4 5">
    <name type="scientific">[Roseibacterium] beibuensis</name>
    <dbReference type="NCBI Taxonomy" id="1193142"/>
    <lineage>
        <taxon>Bacteria</taxon>
        <taxon>Pseudomonadati</taxon>
        <taxon>Pseudomonadota</taxon>
        <taxon>Alphaproteobacteria</taxon>
        <taxon>Rhodobacterales</taxon>
        <taxon>Roseobacteraceae</taxon>
        <taxon>Roseicyclus</taxon>
    </lineage>
</organism>
<dbReference type="InterPro" id="IPR029044">
    <property type="entry name" value="Nucleotide-diphossugar_trans"/>
</dbReference>
<protein>
    <recommendedName>
        <fullName evidence="6">Glycosyl transferase family 2</fullName>
    </recommendedName>
</protein>
<dbReference type="PANTHER" id="PTHR21461">
    <property type="entry name" value="GLYCOSYLTRANSFERASE FAMILY 92 PROTEIN"/>
    <property type="match status" value="1"/>
</dbReference>
<accession>A0ABP9KU24</accession>
<gene>
    <name evidence="4" type="ORF">GCM10023209_03890</name>
</gene>
<comment type="caution">
    <text evidence="4">The sequence shown here is derived from an EMBL/GenBank/DDBJ whole genome shotgun (WGS) entry which is preliminary data.</text>
</comment>
<sequence length="395" mass="44206">MSRVTALTMMRDEAPALLEWVAFQKLIGIERVIVYTNACRDGTDAMLDRLARMDEGILHRRNPVAPGGKPQPTALSHAQTLPETVETDWLITLDADEFLNIKPGAGRVSDLLAAVPEDTQGIVVTWRMMGSNGLTDWTPGLVTEAYTRGAPDAFRKGWGVKTLFRPFPDLKLGIHRPSVKGAGKDPERKERLLSMAWVNGSGQPMTRQFMDGMWRSSAATLGYDLVELPHFAVKSREAYLLRQLRGNVNAKPDKYDATYFGIFDRNETEQTSLTRHLPELRDRIADYLQDPVLSDLHARGMAWHAAQIDRLRTQPDHADRMAALARASDIPFDRLDTMLFTQPLAPRGKQMVAELKSKGVPEAEIARIVAQSVAKLEVQRDARDFAELRARGIID</sequence>
<evidence type="ECO:0000256" key="3">
    <source>
        <dbReference type="ARBA" id="ARBA00022989"/>
    </source>
</evidence>
<evidence type="ECO:0000256" key="1">
    <source>
        <dbReference type="ARBA" id="ARBA00004167"/>
    </source>
</evidence>
<dbReference type="Pfam" id="PF13704">
    <property type="entry name" value="Glyco_tranf_2_4"/>
    <property type="match status" value="1"/>
</dbReference>
<dbReference type="PANTHER" id="PTHR21461:SF69">
    <property type="entry name" value="GLYCOSYLTRANSFERASE FAMILY 92 PROTEIN"/>
    <property type="match status" value="1"/>
</dbReference>
<dbReference type="Proteomes" id="UP001499910">
    <property type="component" value="Unassembled WGS sequence"/>
</dbReference>
<evidence type="ECO:0000256" key="2">
    <source>
        <dbReference type="ARBA" id="ARBA00022692"/>
    </source>
</evidence>
<keyword evidence="3" id="KW-0472">Membrane</keyword>
<evidence type="ECO:0000313" key="4">
    <source>
        <dbReference type="EMBL" id="GAA5065874.1"/>
    </source>
</evidence>
<evidence type="ECO:0008006" key="6">
    <source>
        <dbReference type="Google" id="ProtNLM"/>
    </source>
</evidence>
<dbReference type="RefSeq" id="WP_259546965.1">
    <property type="nucleotide sequence ID" value="NZ_BAABHW010000001.1"/>
</dbReference>
<keyword evidence="3" id="KW-1133">Transmembrane helix</keyword>
<keyword evidence="2" id="KW-0812">Transmembrane</keyword>
<evidence type="ECO:0000313" key="5">
    <source>
        <dbReference type="Proteomes" id="UP001499910"/>
    </source>
</evidence>
<dbReference type="SUPFAM" id="SSF53448">
    <property type="entry name" value="Nucleotide-diphospho-sugar transferases"/>
    <property type="match status" value="1"/>
</dbReference>
<keyword evidence="5" id="KW-1185">Reference proteome</keyword>
<dbReference type="EMBL" id="BAABHW010000001">
    <property type="protein sequence ID" value="GAA5065874.1"/>
    <property type="molecule type" value="Genomic_DNA"/>
</dbReference>
<comment type="subcellular location">
    <subcellularLocation>
        <location evidence="1">Membrane</location>
        <topology evidence="1">Single-pass membrane protein</topology>
    </subcellularLocation>
</comment>
<proteinExistence type="predicted"/>
<reference evidence="5" key="1">
    <citation type="journal article" date="2019" name="Int. J. Syst. Evol. Microbiol.">
        <title>The Global Catalogue of Microorganisms (GCM) 10K type strain sequencing project: providing services to taxonomists for standard genome sequencing and annotation.</title>
        <authorList>
            <consortium name="The Broad Institute Genomics Platform"/>
            <consortium name="The Broad Institute Genome Sequencing Center for Infectious Disease"/>
            <person name="Wu L."/>
            <person name="Ma J."/>
        </authorList>
    </citation>
    <scope>NUCLEOTIDE SEQUENCE [LARGE SCALE GENOMIC DNA]</scope>
    <source>
        <strain evidence="5">JCM 18015</strain>
    </source>
</reference>